<dbReference type="EMBL" id="CP016359">
    <property type="protein sequence ID" value="APU67301.1"/>
    <property type="molecule type" value="Genomic_DNA"/>
</dbReference>
<protein>
    <submittedName>
        <fullName evidence="1">Methyl-accepting chemotaxis protein</fullName>
    </submittedName>
</protein>
<dbReference type="Pfam" id="PF14335">
    <property type="entry name" value="DUF4391"/>
    <property type="match status" value="1"/>
</dbReference>
<gene>
    <name evidence="1" type="ORF">GRFL_0577</name>
</gene>
<dbReference type="GO" id="GO:0003677">
    <property type="term" value="F:DNA binding"/>
    <property type="evidence" value="ECO:0007669"/>
    <property type="project" value="InterPro"/>
</dbReference>
<evidence type="ECO:0000313" key="2">
    <source>
        <dbReference type="Proteomes" id="UP000186230"/>
    </source>
</evidence>
<dbReference type="STRING" id="1229726.GRFL_0577"/>
<reference evidence="1 2" key="1">
    <citation type="submission" date="2016-07" db="EMBL/GenBank/DDBJ databases">
        <title>Multi-omics approach to identify versatile polysaccharide utilization systems of a marine flavobacterium Gramella flava.</title>
        <authorList>
            <person name="Tang K."/>
        </authorList>
    </citation>
    <scope>NUCLEOTIDE SEQUENCE [LARGE SCALE GENOMIC DNA]</scope>
    <source>
        <strain evidence="1 2">JLT2011</strain>
    </source>
</reference>
<sequence length="221" mass="26443">MDIFDLPERMRVGRVIPKNAFDSYTNSKQKQLFTDLIKRITWEYKISEATSNLTGKELKEIQIFYVELKEQKEIKEVLDIVDNAIPYPIIFLINWKNEYYYSTSTKHAHPTNNNISVIDWNFKTDWLNENEFSQVSINLNRSLDHVYKEFCLQLSEEKNTPNSSLEDIVEHQEKLNSLRNSIEQLDKKIRRSKQFNEKVELNQELNKKKRELENLRVKPQN</sequence>
<accession>A0A1L7I148</accession>
<proteinExistence type="predicted"/>
<dbReference type="AlphaFoldDB" id="A0A1L7I148"/>
<dbReference type="Proteomes" id="UP000186230">
    <property type="component" value="Chromosome"/>
</dbReference>
<dbReference type="KEGG" id="gfl:GRFL_0577"/>
<evidence type="ECO:0000313" key="1">
    <source>
        <dbReference type="EMBL" id="APU67301.1"/>
    </source>
</evidence>
<organism evidence="1 2">
    <name type="scientific">Christiangramia flava JLT2011</name>
    <dbReference type="NCBI Taxonomy" id="1229726"/>
    <lineage>
        <taxon>Bacteria</taxon>
        <taxon>Pseudomonadati</taxon>
        <taxon>Bacteroidota</taxon>
        <taxon>Flavobacteriia</taxon>
        <taxon>Flavobacteriales</taxon>
        <taxon>Flavobacteriaceae</taxon>
        <taxon>Christiangramia</taxon>
    </lineage>
</organism>
<name>A0A1L7I148_9FLAO</name>
<dbReference type="RefSeq" id="WP_083643191.1">
    <property type="nucleotide sequence ID" value="NZ_AMRU01000003.1"/>
</dbReference>
<keyword evidence="2" id="KW-1185">Reference proteome</keyword>
<dbReference type="OrthoDB" id="9805811at2"/>
<dbReference type="InterPro" id="IPR025503">
    <property type="entry name" value="DUF4391"/>
</dbReference>